<feature type="coiled-coil region" evidence="2">
    <location>
        <begin position="140"/>
        <end position="195"/>
    </location>
</feature>
<comment type="subcellular location">
    <subcellularLocation>
        <location evidence="1">Cytoplasm</location>
    </subcellularLocation>
</comment>
<evidence type="ECO:0000313" key="4">
    <source>
        <dbReference type="EMBL" id="GHG75591.1"/>
    </source>
</evidence>
<evidence type="ECO:0000256" key="2">
    <source>
        <dbReference type="SAM" id="Coils"/>
    </source>
</evidence>
<dbReference type="Proteomes" id="UP000659697">
    <property type="component" value="Unassembled WGS sequence"/>
</dbReference>
<comment type="similarity">
    <text evidence="1">Belongs to the UbiJ family.</text>
</comment>
<keyword evidence="1" id="KW-0831">Ubiquinone biosynthesis</keyword>
<keyword evidence="1" id="KW-0963">Cytoplasm</keyword>
<feature type="domain" description="SCP2" evidence="3">
    <location>
        <begin position="19"/>
        <end position="113"/>
    </location>
</feature>
<sequence>MLPLLPQLLCATAENVSRKLIALDPACQPALKRLQDKQLSVTLRDLKLTLVVSACQDALLFNQHNDATDCQISADIRTLKQLRDPSQLTRLIKSDALQIEGDLQVAQLFSQFVQQLSPDWQLALSHYMGDALAYKISSTLTQLQQYIKLKNSQLAQLQLELAQDELLLAPSRAETEQFNQQLSELQARVELLRRQLSKLQE</sequence>
<evidence type="ECO:0000259" key="3">
    <source>
        <dbReference type="Pfam" id="PF02036"/>
    </source>
</evidence>
<reference evidence="5" key="1">
    <citation type="journal article" date="2019" name="Int. J. Syst. Evol. Microbiol.">
        <title>The Global Catalogue of Microorganisms (GCM) 10K type strain sequencing project: providing services to taxonomists for standard genome sequencing and annotation.</title>
        <authorList>
            <consortium name="The Broad Institute Genomics Platform"/>
            <consortium name="The Broad Institute Genome Sequencing Center for Infectious Disease"/>
            <person name="Wu L."/>
            <person name="Ma J."/>
        </authorList>
    </citation>
    <scope>NUCLEOTIDE SEQUENCE [LARGE SCALE GENOMIC DNA]</scope>
    <source>
        <strain evidence="5">CGMCC 1.7003</strain>
    </source>
</reference>
<dbReference type="InterPro" id="IPR038989">
    <property type="entry name" value="UbiJ"/>
</dbReference>
<gene>
    <name evidence="1" type="primary">ubiJ</name>
    <name evidence="4" type="ORF">GCM10010919_29910</name>
</gene>
<dbReference type="RefSeq" id="WP_189433846.1">
    <property type="nucleotide sequence ID" value="NZ_BNAO01000009.1"/>
</dbReference>
<keyword evidence="2" id="KW-0175">Coiled coil</keyword>
<dbReference type="PANTHER" id="PTHR38693">
    <property type="entry name" value="UBIQUINONE BIOSYNTHESIS PROTEIN UBIJ"/>
    <property type="match status" value="1"/>
</dbReference>
<protein>
    <recommendedName>
        <fullName evidence="1">Ubiquinone biosynthesis accessory factor UbiJ</fullName>
    </recommendedName>
</protein>
<dbReference type="InterPro" id="IPR003033">
    <property type="entry name" value="SCP2_sterol-bd_dom"/>
</dbReference>
<comment type="caution">
    <text evidence="4">The sequence shown here is derived from an EMBL/GenBank/DDBJ whole genome shotgun (WGS) entry which is preliminary data.</text>
</comment>
<dbReference type="EMBL" id="BNAO01000009">
    <property type="protein sequence ID" value="GHG75591.1"/>
    <property type="molecule type" value="Genomic_DNA"/>
</dbReference>
<name>A0ABQ3L208_9ALTE</name>
<dbReference type="PANTHER" id="PTHR38693:SF1">
    <property type="entry name" value="UBIQUINONE BIOSYNTHESIS ACCESSORY FACTOR UBIJ"/>
    <property type="match status" value="1"/>
</dbReference>
<dbReference type="HAMAP" id="MF_02215">
    <property type="entry name" value="UbiJ"/>
    <property type="match status" value="1"/>
</dbReference>
<keyword evidence="5" id="KW-1185">Reference proteome</keyword>
<evidence type="ECO:0000313" key="5">
    <source>
        <dbReference type="Proteomes" id="UP000659697"/>
    </source>
</evidence>
<proteinExistence type="inferred from homology"/>
<evidence type="ECO:0000256" key="1">
    <source>
        <dbReference type="HAMAP-Rule" id="MF_02215"/>
    </source>
</evidence>
<organism evidence="4 5">
    <name type="scientific">Alishewanella longhuensis</name>
    <dbReference type="NCBI Taxonomy" id="1091037"/>
    <lineage>
        <taxon>Bacteria</taxon>
        <taxon>Pseudomonadati</taxon>
        <taxon>Pseudomonadota</taxon>
        <taxon>Gammaproteobacteria</taxon>
        <taxon>Alteromonadales</taxon>
        <taxon>Alteromonadaceae</taxon>
        <taxon>Alishewanella</taxon>
    </lineage>
</organism>
<comment type="pathway">
    <text evidence="1">Cofactor biosynthesis; ubiquinone biosynthesis.</text>
</comment>
<accession>A0ABQ3L208</accession>
<dbReference type="Pfam" id="PF02036">
    <property type="entry name" value="SCP2"/>
    <property type="match status" value="1"/>
</dbReference>
<comment type="function">
    <text evidence="1">Required for ubiquinone (coenzyme Q) biosynthesis. Binds hydrophobic ubiquinone biosynthetic intermediates via its SCP2 domain and is essential for the stability of the Ubi complex. May constitute a docking platform where Ubi enzymes assemble and access their SCP2-bound polyprenyl substrates.</text>
</comment>